<dbReference type="AlphaFoldDB" id="J3PFJ1"/>
<dbReference type="Pfam" id="PF16212">
    <property type="entry name" value="PhoLip_ATPase_C"/>
    <property type="match status" value="1"/>
</dbReference>
<dbReference type="GO" id="GO:0005886">
    <property type="term" value="C:plasma membrane"/>
    <property type="evidence" value="ECO:0007669"/>
    <property type="project" value="TreeGrafter"/>
</dbReference>
<evidence type="ECO:0000256" key="14">
    <source>
        <dbReference type="PIRSR" id="PIRSR606539-1"/>
    </source>
</evidence>
<feature type="binding site" evidence="15">
    <location>
        <position position="941"/>
    </location>
    <ligand>
        <name>ATP</name>
        <dbReference type="ChEBI" id="CHEBI:30616"/>
    </ligand>
</feature>
<dbReference type="GO" id="GO:0016887">
    <property type="term" value="F:ATP hydrolysis activity"/>
    <property type="evidence" value="ECO:0007669"/>
    <property type="project" value="InterPro"/>
</dbReference>
<evidence type="ECO:0000256" key="17">
    <source>
        <dbReference type="RuleBase" id="RU362033"/>
    </source>
</evidence>
<dbReference type="InterPro" id="IPR018303">
    <property type="entry name" value="ATPase_P-typ_P_site"/>
</dbReference>
<feature type="binding site" evidence="15">
    <location>
        <position position="825"/>
    </location>
    <ligand>
        <name>ATP</name>
        <dbReference type="ChEBI" id="CHEBI:30616"/>
    </ligand>
</feature>
<dbReference type="EnsemblFungi" id="EJT70093">
    <property type="protein sequence ID" value="EJT70093"/>
    <property type="gene ID" value="GGTG_12266"/>
</dbReference>
<dbReference type="HOGENOM" id="CLU_000846_5_2_1"/>
<comment type="cofactor">
    <cofactor evidence="16">
        <name>Mg(2+)</name>
        <dbReference type="ChEBI" id="CHEBI:18420"/>
    </cofactor>
</comment>
<feature type="binding site" evidence="15">
    <location>
        <position position="499"/>
    </location>
    <ligand>
        <name>ATP</name>
        <dbReference type="ChEBI" id="CHEBI:30616"/>
    </ligand>
</feature>
<dbReference type="InterPro" id="IPR023299">
    <property type="entry name" value="ATPase_P-typ_cyto_dom_N"/>
</dbReference>
<feature type="transmembrane region" description="Helical" evidence="17">
    <location>
        <begin position="1140"/>
        <end position="1165"/>
    </location>
</feature>
<keyword evidence="10 17" id="KW-1133">Transmembrane helix</keyword>
<dbReference type="InterPro" id="IPR036412">
    <property type="entry name" value="HAD-like_sf"/>
</dbReference>
<feature type="transmembrane region" description="Helical" evidence="17">
    <location>
        <begin position="1185"/>
        <end position="1205"/>
    </location>
</feature>
<dbReference type="InterPro" id="IPR023214">
    <property type="entry name" value="HAD_sf"/>
</dbReference>
<dbReference type="STRING" id="644352.J3PFJ1"/>
<reference evidence="22" key="2">
    <citation type="submission" date="2010-07" db="EMBL/GenBank/DDBJ databases">
        <authorList>
            <consortium name="The Broad Institute Genome Sequencing Platform"/>
            <consortium name="Broad Institute Genome Sequencing Center for Infectious Disease"/>
            <person name="Ma L.-J."/>
            <person name="Dead R."/>
            <person name="Young S."/>
            <person name="Zeng Q."/>
            <person name="Koehrsen M."/>
            <person name="Alvarado L."/>
            <person name="Berlin A."/>
            <person name="Chapman S.B."/>
            <person name="Chen Z."/>
            <person name="Freedman E."/>
            <person name="Gellesch M."/>
            <person name="Goldberg J."/>
            <person name="Griggs A."/>
            <person name="Gujja S."/>
            <person name="Heilman E.R."/>
            <person name="Heiman D."/>
            <person name="Hepburn T."/>
            <person name="Howarth C."/>
            <person name="Jen D."/>
            <person name="Larson L."/>
            <person name="Mehta T."/>
            <person name="Neiman D."/>
            <person name="Pearson M."/>
            <person name="Roberts A."/>
            <person name="Saif S."/>
            <person name="Shea T."/>
            <person name="Shenoy N."/>
            <person name="Sisk P."/>
            <person name="Stolte C."/>
            <person name="Sykes S."/>
            <person name="Walk T."/>
            <person name="White J."/>
            <person name="Yandava C."/>
            <person name="Haas B."/>
            <person name="Nusbaum C."/>
            <person name="Birren B."/>
        </authorList>
    </citation>
    <scope>NUCLEOTIDE SEQUENCE</scope>
    <source>
        <strain evidence="22">R3-111a-1</strain>
    </source>
</reference>
<feature type="region of interest" description="Disordered" evidence="18">
    <location>
        <begin position="1229"/>
        <end position="1276"/>
    </location>
</feature>
<feature type="binding site" evidence="15">
    <location>
        <position position="633"/>
    </location>
    <ligand>
        <name>ATP</name>
        <dbReference type="ChEBI" id="CHEBI:30616"/>
    </ligand>
</feature>
<dbReference type="Gene3D" id="3.40.1110.10">
    <property type="entry name" value="Calcium-transporting ATPase, cytoplasmic domain N"/>
    <property type="match status" value="1"/>
</dbReference>
<dbReference type="GO" id="GO:0000287">
    <property type="term" value="F:magnesium ion binding"/>
    <property type="evidence" value="ECO:0007669"/>
    <property type="project" value="UniProtKB-UniRule"/>
</dbReference>
<dbReference type="InterPro" id="IPR008250">
    <property type="entry name" value="ATPase_P-typ_transduc_dom_A_sf"/>
</dbReference>
<dbReference type="GO" id="GO:0005524">
    <property type="term" value="F:ATP binding"/>
    <property type="evidence" value="ECO:0007669"/>
    <property type="project" value="UniProtKB-UniRule"/>
</dbReference>
<feature type="binding site" evidence="15">
    <location>
        <position position="824"/>
    </location>
    <ligand>
        <name>ATP</name>
        <dbReference type="ChEBI" id="CHEBI:30616"/>
    </ligand>
</feature>
<evidence type="ECO:0000256" key="2">
    <source>
        <dbReference type="ARBA" id="ARBA00004308"/>
    </source>
</evidence>
<feature type="binding site" evidence="16">
    <location>
        <position position="499"/>
    </location>
    <ligand>
        <name>Mg(2+)</name>
        <dbReference type="ChEBI" id="CHEBI:18420"/>
    </ligand>
</feature>
<dbReference type="FunFam" id="3.40.50.1000:FF:000172">
    <property type="entry name" value="Phospholipid-transporting ATPase"/>
    <property type="match status" value="1"/>
</dbReference>
<dbReference type="GeneID" id="20352724"/>
<proteinExistence type="inferred from homology"/>
<evidence type="ECO:0000256" key="10">
    <source>
        <dbReference type="ARBA" id="ARBA00022989"/>
    </source>
</evidence>
<feature type="binding site" evidence="15">
    <location>
        <position position="911"/>
    </location>
    <ligand>
        <name>ATP</name>
        <dbReference type="ChEBI" id="CHEBI:30616"/>
    </ligand>
</feature>
<dbReference type="SUPFAM" id="SSF56784">
    <property type="entry name" value="HAD-like"/>
    <property type="match status" value="1"/>
</dbReference>
<keyword evidence="5 16" id="KW-0479">Metal-binding</keyword>
<evidence type="ECO:0000256" key="6">
    <source>
        <dbReference type="ARBA" id="ARBA00022741"/>
    </source>
</evidence>
<feature type="binding site" evidence="15">
    <location>
        <position position="942"/>
    </location>
    <ligand>
        <name>ATP</name>
        <dbReference type="ChEBI" id="CHEBI:30616"/>
    </ligand>
</feature>
<evidence type="ECO:0000256" key="13">
    <source>
        <dbReference type="ARBA" id="ARBA00049128"/>
    </source>
</evidence>
<dbReference type="EMBL" id="GL385402">
    <property type="protein sequence ID" value="EJT70093.1"/>
    <property type="molecule type" value="Genomic_DNA"/>
</dbReference>
<sequence>MAPPLEAIEGGTGILPAHRRRKRLQLSDGIERCSESLAAAWRNTVSAGAAKFSASLPSFRRQVPPSSDGRHIPLGARWQDVELRDQRTGKPYVSNFIRSNRYTLWDFVPRQLVFQFMKIANFYFLIIAILQMIPGLSPVASYTTGAPLIVFVSFSIAKEGYDDYRRYRLDKVENRSDAWVYDPDGVAKKAMSKSKKPRTSGKGQKKRERLDDEAGNGTELRQMGRRSGSLDDAWTRVQWQDVRVGDIVRLARDKQVPADMVLLSATGPSGIAYIDTMALDGETSLKSKQACPLLAKRCGTVADIASCDAVVVSEDPNLDIYSFDGRVTVGDETVPLTMNQVVFRGSTMRNTKEAYGLVINSGEECKIRMNANKGSRAKNPAMQAITNRIIFFVVFVLIMLAVGIKIGNDMFEASYGSTAWYMFGARLKTTEQIFGVIILLNTLIPISLYVSLEIVKIGQFWMIQDVEMYDPETNTPIVANTTSILENLGQVSYVFSDKTGTLTENIMRFQKMSAGGYVWHHDMGVTDEAPDGELRTRDLLEHLKGSPNSPLSERALHFVLCTALCNTCLPEVKDNGDIEFQAASPDELALVNAARELGYVIVDRDSENIKLNREGADGKVRTEVYGILDVIEFTSDRKRMTIILRTPDNKILLLSKGADSALLPRLRLKKLAERVADSVSRRTSKRRSMRMESLKSPHDPESPTMSPAGGRRGAGHDVPMLPDADIFEACFRHIEDFASDGLRTLLFSYRYVDEADYRSWKREYLEAETSLTDRQARIDEVASRIEADLELAGITAIEDKLQRGVPETIDKLRRANVKVWMLTGDKRETAINIGHSAKICHAFSDLFILDATDGDVKDTIEGVLQEVDEGAIQHSVVVIDGLTLTLVEQDEACKKLFYLLLTRVDAVICCRASPAQKANVVKCIRDQVPGSLTLAIGDGANDIAMILASHVGIGISGREGLQAARISDYSIAQFRFLQRLLFVHGRWNYVRTSKYILGTFWKEIVFYLNQALYQRYNGYTGTSFFESASLTVFNALFTSLAVVLMGIFEKDLSAETLLAIPELYTYGQRDKGLNFVKYVGWMVLGTAEAFVISFAVWGAYNVAYSNEDTTIFSIGNVAFSVCVIFINIKMLLIELHNKTIIVFGGFLITVTGWWLWNLVLAGVYTESIGPYIVKGSFIHGFGRTAVWWLSVIGALAAVVVLELAVKSIRRIYFPNDTIIMQELEQKQRKKEAATAGRRGRGGDVSGGGGGHNEIDGQELEGQGRNHGFGASGKAPR</sequence>
<feature type="domain" description="P-type ATPase C-terminal" evidence="21">
    <location>
        <begin position="964"/>
        <end position="1215"/>
    </location>
</feature>
<comment type="catalytic activity">
    <reaction evidence="13">
        <text>a 1,2-diacyl-sn-glycero-3-phosphoethanolamine(out) + ATP + H2O = a 1,2-diacyl-sn-glycero-3-phosphoethanolamine(in) + ADP + phosphate + H(+)</text>
        <dbReference type="Rhea" id="RHEA:66132"/>
        <dbReference type="ChEBI" id="CHEBI:15377"/>
        <dbReference type="ChEBI" id="CHEBI:15378"/>
        <dbReference type="ChEBI" id="CHEBI:30616"/>
        <dbReference type="ChEBI" id="CHEBI:43474"/>
        <dbReference type="ChEBI" id="CHEBI:64612"/>
        <dbReference type="ChEBI" id="CHEBI:456216"/>
    </reaction>
    <physiologicalReaction direction="left-to-right" evidence="13">
        <dbReference type="Rhea" id="RHEA:66133"/>
    </physiologicalReaction>
</comment>
<dbReference type="InterPro" id="IPR001757">
    <property type="entry name" value="P_typ_ATPase"/>
</dbReference>
<organism evidence="22">
    <name type="scientific">Gaeumannomyces tritici (strain R3-111a-1)</name>
    <name type="common">Wheat and barley take-all root rot fungus</name>
    <name type="synonym">Gaeumannomyces graminis var. tritici</name>
    <dbReference type="NCBI Taxonomy" id="644352"/>
    <lineage>
        <taxon>Eukaryota</taxon>
        <taxon>Fungi</taxon>
        <taxon>Dikarya</taxon>
        <taxon>Ascomycota</taxon>
        <taxon>Pezizomycotina</taxon>
        <taxon>Sordariomycetes</taxon>
        <taxon>Sordariomycetidae</taxon>
        <taxon>Magnaporthales</taxon>
        <taxon>Magnaporthaceae</taxon>
        <taxon>Gaeumannomyces</taxon>
    </lineage>
</organism>
<keyword evidence="4 17" id="KW-0812">Transmembrane</keyword>
<evidence type="ECO:0000256" key="9">
    <source>
        <dbReference type="ARBA" id="ARBA00022967"/>
    </source>
</evidence>
<feature type="binding site" evidence="16">
    <location>
        <position position="938"/>
    </location>
    <ligand>
        <name>Mg(2+)</name>
        <dbReference type="ChEBI" id="CHEBI:18420"/>
    </ligand>
</feature>
<feature type="transmembrane region" description="Helical" evidence="17">
    <location>
        <begin position="1078"/>
        <end position="1099"/>
    </location>
</feature>
<dbReference type="PRINTS" id="PR00119">
    <property type="entry name" value="CATATPASE"/>
</dbReference>
<evidence type="ECO:0000256" key="3">
    <source>
        <dbReference type="ARBA" id="ARBA00008109"/>
    </source>
</evidence>
<evidence type="ECO:0000256" key="8">
    <source>
        <dbReference type="ARBA" id="ARBA00022842"/>
    </source>
</evidence>
<dbReference type="eggNOG" id="KOG0206">
    <property type="taxonomic scope" value="Eukaryota"/>
</dbReference>
<evidence type="ECO:0000313" key="24">
    <source>
        <dbReference type="Proteomes" id="UP000006039"/>
    </source>
</evidence>
<feature type="compositionally biased region" description="Basic residues" evidence="18">
    <location>
        <begin position="190"/>
        <end position="207"/>
    </location>
</feature>
<feature type="binding site" evidence="15">
    <location>
        <position position="497"/>
    </location>
    <ligand>
        <name>ATP</name>
        <dbReference type="ChEBI" id="CHEBI:30616"/>
    </ligand>
</feature>
<feature type="compositionally biased region" description="Basic and acidic residues" evidence="18">
    <location>
        <begin position="689"/>
        <end position="701"/>
    </location>
</feature>
<evidence type="ECO:0000259" key="19">
    <source>
        <dbReference type="Pfam" id="PF00122"/>
    </source>
</evidence>
<protein>
    <recommendedName>
        <fullName evidence="17">Phospholipid-transporting ATPase</fullName>
        <ecNumber evidence="17">7.6.2.1</ecNumber>
    </recommendedName>
</protein>
<dbReference type="RefSeq" id="XP_009228427.1">
    <property type="nucleotide sequence ID" value="XM_009230163.1"/>
</dbReference>
<dbReference type="InterPro" id="IPR032630">
    <property type="entry name" value="P_typ_ATPase_c"/>
</dbReference>
<dbReference type="SUPFAM" id="SSF81653">
    <property type="entry name" value="Calcium ATPase, transduction domain A"/>
    <property type="match status" value="1"/>
</dbReference>
<feature type="transmembrane region" description="Helical" evidence="17">
    <location>
        <begin position="112"/>
        <end position="133"/>
    </location>
</feature>
<evidence type="ECO:0000313" key="23">
    <source>
        <dbReference type="EnsemblFungi" id="EJT70093"/>
    </source>
</evidence>
<evidence type="ECO:0000256" key="16">
    <source>
        <dbReference type="PIRSR" id="PIRSR606539-3"/>
    </source>
</evidence>
<accession>J3PFJ1</accession>
<feature type="transmembrane region" description="Helical" evidence="17">
    <location>
        <begin position="385"/>
        <end position="404"/>
    </location>
</feature>
<dbReference type="PANTHER" id="PTHR24092:SF174">
    <property type="entry name" value="PHOSPHOLIPID-TRANSPORTING ATPASE DNF3-RELATED"/>
    <property type="match status" value="1"/>
</dbReference>
<evidence type="ECO:0000256" key="5">
    <source>
        <dbReference type="ARBA" id="ARBA00022723"/>
    </source>
</evidence>
<dbReference type="SUPFAM" id="SSF81665">
    <property type="entry name" value="Calcium ATPase, transmembrane domain M"/>
    <property type="match status" value="1"/>
</dbReference>
<dbReference type="InterPro" id="IPR044492">
    <property type="entry name" value="P_typ_ATPase_HD_dom"/>
</dbReference>
<dbReference type="InterPro" id="IPR006539">
    <property type="entry name" value="P-type_ATPase_IV"/>
</dbReference>
<feature type="transmembrane region" description="Helical" evidence="17">
    <location>
        <begin position="1111"/>
        <end position="1128"/>
    </location>
</feature>
<evidence type="ECO:0000256" key="1">
    <source>
        <dbReference type="ARBA" id="ARBA00004141"/>
    </source>
</evidence>
<dbReference type="SUPFAM" id="SSF81660">
    <property type="entry name" value="Metal cation-transporting ATPase, ATP-binding domain N"/>
    <property type="match status" value="1"/>
</dbReference>
<dbReference type="GO" id="GO:0005802">
    <property type="term" value="C:trans-Golgi network"/>
    <property type="evidence" value="ECO:0007669"/>
    <property type="project" value="TreeGrafter"/>
</dbReference>
<feature type="region of interest" description="Disordered" evidence="18">
    <location>
        <begin position="679"/>
        <end position="715"/>
    </location>
</feature>
<feature type="binding site" evidence="15">
    <location>
        <position position="823"/>
    </location>
    <ligand>
        <name>ATP</name>
        <dbReference type="ChEBI" id="CHEBI:30616"/>
    </ligand>
</feature>
<keyword evidence="7 15" id="KW-0067">ATP-binding</keyword>
<feature type="domain" description="P-type ATPase N-terminal" evidence="20">
    <location>
        <begin position="85"/>
        <end position="144"/>
    </location>
</feature>
<dbReference type="Pfam" id="PF00122">
    <property type="entry name" value="E1-E2_ATPase"/>
    <property type="match status" value="1"/>
</dbReference>
<keyword evidence="11 17" id="KW-0472">Membrane</keyword>
<dbReference type="GO" id="GO:0032456">
    <property type="term" value="P:endocytic recycling"/>
    <property type="evidence" value="ECO:0007669"/>
    <property type="project" value="TreeGrafter"/>
</dbReference>
<feature type="binding site" evidence="15">
    <location>
        <position position="498"/>
    </location>
    <ligand>
        <name>ATP</name>
        <dbReference type="ChEBI" id="CHEBI:30616"/>
    </ligand>
</feature>
<dbReference type="NCBIfam" id="TIGR01652">
    <property type="entry name" value="ATPase-Plipid"/>
    <property type="match status" value="2"/>
</dbReference>
<dbReference type="GO" id="GO:0140326">
    <property type="term" value="F:ATPase-coupled intramembrane lipid transporter activity"/>
    <property type="evidence" value="ECO:0007669"/>
    <property type="project" value="UniProtKB-EC"/>
</dbReference>
<dbReference type="PANTHER" id="PTHR24092">
    <property type="entry name" value="PROBABLE PHOSPHOLIPID-TRANSPORTING ATPASE"/>
    <property type="match status" value="1"/>
</dbReference>
<evidence type="ECO:0000259" key="21">
    <source>
        <dbReference type="Pfam" id="PF16212"/>
    </source>
</evidence>
<dbReference type="Gene3D" id="3.40.50.1000">
    <property type="entry name" value="HAD superfamily/HAD-like"/>
    <property type="match status" value="1"/>
</dbReference>
<dbReference type="SFLD" id="SFLDS00003">
    <property type="entry name" value="Haloacid_Dehalogenase"/>
    <property type="match status" value="1"/>
</dbReference>
<dbReference type="VEuPathDB" id="FungiDB:GGTG_12266"/>
<dbReference type="SFLD" id="SFLDF00027">
    <property type="entry name" value="p-type_atpase"/>
    <property type="match status" value="1"/>
</dbReference>
<dbReference type="Gene3D" id="2.70.150.10">
    <property type="entry name" value="Calcium-transporting ATPase, cytoplasmic transduction domain A"/>
    <property type="match status" value="1"/>
</dbReference>
<evidence type="ECO:0000256" key="15">
    <source>
        <dbReference type="PIRSR" id="PIRSR606539-2"/>
    </source>
</evidence>
<evidence type="ECO:0000256" key="7">
    <source>
        <dbReference type="ARBA" id="ARBA00022840"/>
    </source>
</evidence>
<feature type="binding site" evidence="15">
    <location>
        <position position="587"/>
    </location>
    <ligand>
        <name>ATP</name>
        <dbReference type="ChEBI" id="CHEBI:30616"/>
    </ligand>
</feature>
<feature type="transmembrane region" description="Helical" evidence="17">
    <location>
        <begin position="432"/>
        <end position="452"/>
    </location>
</feature>
<evidence type="ECO:0000259" key="20">
    <source>
        <dbReference type="Pfam" id="PF16209"/>
    </source>
</evidence>
<reference evidence="23" key="4">
    <citation type="journal article" date="2015" name="G3 (Bethesda)">
        <title>Genome sequences of three phytopathogenic species of the Magnaporthaceae family of fungi.</title>
        <authorList>
            <person name="Okagaki L.H."/>
            <person name="Nunes C.C."/>
            <person name="Sailsbery J."/>
            <person name="Clay B."/>
            <person name="Brown D."/>
            <person name="John T."/>
            <person name="Oh Y."/>
            <person name="Young N."/>
            <person name="Fitzgerald M."/>
            <person name="Haas B.J."/>
            <person name="Zeng Q."/>
            <person name="Young S."/>
            <person name="Adiconis X."/>
            <person name="Fan L."/>
            <person name="Levin J.Z."/>
            <person name="Mitchell T.K."/>
            <person name="Okubara P.A."/>
            <person name="Farman M.L."/>
            <person name="Kohn L.M."/>
            <person name="Birren B."/>
            <person name="Ma L.-J."/>
            <person name="Dean R.A."/>
        </authorList>
    </citation>
    <scope>NUCLEOTIDE SEQUENCE</scope>
    <source>
        <strain evidence="23">R3-111a-1</strain>
    </source>
</reference>
<feature type="binding site" evidence="15">
    <location>
        <position position="743"/>
    </location>
    <ligand>
        <name>ATP</name>
        <dbReference type="ChEBI" id="CHEBI:30616"/>
    </ligand>
</feature>
<evidence type="ECO:0000313" key="22">
    <source>
        <dbReference type="EMBL" id="EJT70093.1"/>
    </source>
</evidence>
<keyword evidence="6 15" id="KW-0547">Nucleotide-binding</keyword>
<dbReference type="Pfam" id="PF16209">
    <property type="entry name" value="PhoLip_ATPase_N"/>
    <property type="match status" value="1"/>
</dbReference>
<dbReference type="SFLD" id="SFLDG00002">
    <property type="entry name" value="C1.7:_P-type_atpase_like"/>
    <property type="match status" value="1"/>
</dbReference>
<evidence type="ECO:0000256" key="12">
    <source>
        <dbReference type="ARBA" id="ARBA00034036"/>
    </source>
</evidence>
<feature type="binding site" evidence="16">
    <location>
        <position position="942"/>
    </location>
    <ligand>
        <name>Mg(2+)</name>
        <dbReference type="ChEBI" id="CHEBI:18420"/>
    </ligand>
</feature>
<dbReference type="NCBIfam" id="TIGR01494">
    <property type="entry name" value="ATPase_P-type"/>
    <property type="match status" value="1"/>
</dbReference>
<dbReference type="InterPro" id="IPR032631">
    <property type="entry name" value="P-type_ATPase_N"/>
</dbReference>
<evidence type="ECO:0000256" key="4">
    <source>
        <dbReference type="ARBA" id="ARBA00022692"/>
    </source>
</evidence>
<dbReference type="FunCoup" id="J3PFJ1">
    <property type="interactions" value="24"/>
</dbReference>
<reference evidence="24" key="1">
    <citation type="submission" date="2010-07" db="EMBL/GenBank/DDBJ databases">
        <title>The genome sequence of Gaeumannomyces graminis var. tritici strain R3-111a-1.</title>
        <authorList>
            <consortium name="The Broad Institute Genome Sequencing Platform"/>
            <person name="Ma L.-J."/>
            <person name="Dead R."/>
            <person name="Young S."/>
            <person name="Zeng Q."/>
            <person name="Koehrsen M."/>
            <person name="Alvarado L."/>
            <person name="Berlin A."/>
            <person name="Chapman S.B."/>
            <person name="Chen Z."/>
            <person name="Freedman E."/>
            <person name="Gellesch M."/>
            <person name="Goldberg J."/>
            <person name="Griggs A."/>
            <person name="Gujja S."/>
            <person name="Heilman E.R."/>
            <person name="Heiman D."/>
            <person name="Hepburn T."/>
            <person name="Howarth C."/>
            <person name="Jen D."/>
            <person name="Larson L."/>
            <person name="Mehta T."/>
            <person name="Neiman D."/>
            <person name="Pearson M."/>
            <person name="Roberts A."/>
            <person name="Saif S."/>
            <person name="Shea T."/>
            <person name="Shenoy N."/>
            <person name="Sisk P."/>
            <person name="Stolte C."/>
            <person name="Sykes S."/>
            <person name="Walk T."/>
            <person name="White J."/>
            <person name="Yandava C."/>
            <person name="Haas B."/>
            <person name="Nusbaum C."/>
            <person name="Birren B."/>
        </authorList>
    </citation>
    <scope>NUCLEOTIDE SEQUENCE [LARGE SCALE GENOMIC DNA]</scope>
    <source>
        <strain evidence="24">R3-111a-1</strain>
    </source>
</reference>
<feature type="transmembrane region" description="Helical" evidence="17">
    <location>
        <begin position="139"/>
        <end position="157"/>
    </location>
</feature>
<feature type="binding site" evidence="15">
    <location>
        <position position="656"/>
    </location>
    <ligand>
        <name>ATP</name>
        <dbReference type="ChEBI" id="CHEBI:30616"/>
    </ligand>
</feature>
<feature type="compositionally biased region" description="Gly residues" evidence="18">
    <location>
        <begin position="1242"/>
        <end position="1251"/>
    </location>
</feature>
<dbReference type="GO" id="GO:0045332">
    <property type="term" value="P:phospholipid translocation"/>
    <property type="evidence" value="ECO:0007669"/>
    <property type="project" value="TreeGrafter"/>
</dbReference>
<keyword evidence="8 16" id="KW-0460">Magnesium</keyword>
<dbReference type="GO" id="GO:0006892">
    <property type="term" value="P:post-Golgi vesicle-mediated transport"/>
    <property type="evidence" value="ECO:0007669"/>
    <property type="project" value="TreeGrafter"/>
</dbReference>
<reference evidence="23" key="5">
    <citation type="submission" date="2018-04" db="UniProtKB">
        <authorList>
            <consortium name="EnsemblFungi"/>
        </authorList>
    </citation>
    <scope>IDENTIFICATION</scope>
    <source>
        <strain evidence="23">R3-111a-1</strain>
    </source>
</reference>
<comment type="catalytic activity">
    <reaction evidence="12 17">
        <text>ATP + H2O + phospholipidSide 1 = ADP + phosphate + phospholipidSide 2.</text>
        <dbReference type="EC" id="7.6.2.1"/>
    </reaction>
</comment>
<comment type="subcellular location">
    <subcellularLocation>
        <location evidence="2">Endomembrane system</location>
    </subcellularLocation>
    <subcellularLocation>
        <location evidence="1 17">Membrane</location>
        <topology evidence="1 17">Multi-pass membrane protein</topology>
    </subcellularLocation>
</comment>
<keyword evidence="24" id="KW-1185">Reference proteome</keyword>
<comment type="similarity">
    <text evidence="3 17">Belongs to the cation transport ATPase (P-type) (TC 3.A.3) family. Type IV subfamily.</text>
</comment>
<dbReference type="PROSITE" id="PS00154">
    <property type="entry name" value="ATPASE_E1_E2"/>
    <property type="match status" value="1"/>
</dbReference>
<gene>
    <name evidence="23" type="primary">20352724</name>
    <name evidence="22" type="ORF">GGTG_12266</name>
</gene>
<keyword evidence="9 17" id="KW-1278">Translocase</keyword>
<feature type="active site" description="4-aspartylphosphate intermediate" evidence="14">
    <location>
        <position position="497"/>
    </location>
</feature>
<reference evidence="22" key="3">
    <citation type="submission" date="2010-09" db="EMBL/GenBank/DDBJ databases">
        <title>Annotation of Gaeumannomyces graminis var. tritici R3-111a-1.</title>
        <authorList>
            <consortium name="The Broad Institute Genome Sequencing Platform"/>
            <person name="Ma L.-J."/>
            <person name="Dead R."/>
            <person name="Young S.K."/>
            <person name="Zeng Q."/>
            <person name="Gargeya S."/>
            <person name="Fitzgerald M."/>
            <person name="Haas B."/>
            <person name="Abouelleil A."/>
            <person name="Alvarado L."/>
            <person name="Arachchi H.M."/>
            <person name="Berlin A."/>
            <person name="Brown A."/>
            <person name="Chapman S.B."/>
            <person name="Chen Z."/>
            <person name="Dunbar C."/>
            <person name="Freedman E."/>
            <person name="Gearin G."/>
            <person name="Gellesch M."/>
            <person name="Goldberg J."/>
            <person name="Griggs A."/>
            <person name="Gujja S."/>
            <person name="Heiman D."/>
            <person name="Howarth C."/>
            <person name="Larson L."/>
            <person name="Lui A."/>
            <person name="MacDonald P.J.P."/>
            <person name="Mehta T."/>
            <person name="Montmayeur A."/>
            <person name="Murphy C."/>
            <person name="Neiman D."/>
            <person name="Pearson M."/>
            <person name="Priest M."/>
            <person name="Roberts A."/>
            <person name="Saif S."/>
            <person name="Shea T."/>
            <person name="Shenoy N."/>
            <person name="Sisk P."/>
            <person name="Stolte C."/>
            <person name="Sykes S."/>
            <person name="Yandava C."/>
            <person name="Wortman J."/>
            <person name="Nusbaum C."/>
            <person name="Birren B."/>
        </authorList>
    </citation>
    <scope>NUCLEOTIDE SEQUENCE</scope>
    <source>
        <strain evidence="22">R3-111a-1</strain>
    </source>
</reference>
<dbReference type="Proteomes" id="UP000006039">
    <property type="component" value="Unassembled WGS sequence"/>
</dbReference>
<dbReference type="Pfam" id="PF13246">
    <property type="entry name" value="Cation_ATPase"/>
    <property type="match status" value="1"/>
</dbReference>
<feature type="binding site" evidence="15">
    <location>
        <position position="917"/>
    </location>
    <ligand>
        <name>ATP</name>
        <dbReference type="ChEBI" id="CHEBI:30616"/>
    </ligand>
</feature>
<dbReference type="InterPro" id="IPR023298">
    <property type="entry name" value="ATPase_P-typ_TM_dom_sf"/>
</dbReference>
<feature type="binding site" evidence="16">
    <location>
        <position position="497"/>
    </location>
    <ligand>
        <name>Mg(2+)</name>
        <dbReference type="ChEBI" id="CHEBI:18420"/>
    </ligand>
</feature>
<dbReference type="InterPro" id="IPR059000">
    <property type="entry name" value="ATPase_P-type_domA"/>
</dbReference>
<dbReference type="EC" id="7.6.2.1" evidence="17"/>
<evidence type="ECO:0000256" key="18">
    <source>
        <dbReference type="SAM" id="MobiDB-lite"/>
    </source>
</evidence>
<feature type="region of interest" description="Disordered" evidence="18">
    <location>
        <begin position="190"/>
        <end position="227"/>
    </location>
</feature>
<dbReference type="OrthoDB" id="377733at2759"/>
<feature type="domain" description="P-type ATPase A" evidence="19">
    <location>
        <begin position="231"/>
        <end position="294"/>
    </location>
</feature>
<evidence type="ECO:0000256" key="11">
    <source>
        <dbReference type="ARBA" id="ARBA00023136"/>
    </source>
</evidence>
<name>J3PFJ1_GAET3</name>